<dbReference type="GO" id="GO:0006338">
    <property type="term" value="P:chromatin remodeling"/>
    <property type="evidence" value="ECO:0007669"/>
    <property type="project" value="TreeGrafter"/>
</dbReference>
<name>B4K075_DROGR</name>
<dbReference type="GO" id="GO:0003713">
    <property type="term" value="F:transcription coactivator activity"/>
    <property type="evidence" value="ECO:0007669"/>
    <property type="project" value="TreeGrafter"/>
</dbReference>
<gene>
    <name evidence="1" type="primary">Dgri\GH23615</name>
    <name evidence="1" type="ORF">Dgri_GH23615</name>
</gene>
<dbReference type="OrthoDB" id="10001928at2759"/>
<dbReference type="PANTHER" id="PTHR46003:SF1">
    <property type="entry name" value="HOST CELL FACTOR"/>
    <property type="match status" value="1"/>
</dbReference>
<dbReference type="STRING" id="7222.B4K075"/>
<dbReference type="eggNOG" id="KOG4152">
    <property type="taxonomic scope" value="Eukaryota"/>
</dbReference>
<dbReference type="PANTHER" id="PTHR46003">
    <property type="entry name" value="HOST CELL FACTOR"/>
    <property type="match status" value="1"/>
</dbReference>
<dbReference type="HOGENOM" id="CLU_3089406_0_0_1"/>
<protein>
    <submittedName>
        <fullName evidence="1">GH23615</fullName>
    </submittedName>
</protein>
<dbReference type="GO" id="GO:0035097">
    <property type="term" value="C:histone methyltransferase complex"/>
    <property type="evidence" value="ECO:0007669"/>
    <property type="project" value="TreeGrafter"/>
</dbReference>
<reference evidence="1 2" key="1">
    <citation type="journal article" date="2007" name="Nature">
        <title>Evolution of genes and genomes on the Drosophila phylogeny.</title>
        <authorList>
            <consortium name="Drosophila 12 Genomes Consortium"/>
            <person name="Clark A.G."/>
            <person name="Eisen M.B."/>
            <person name="Smith D.R."/>
            <person name="Bergman C.M."/>
            <person name="Oliver B."/>
            <person name="Markow T.A."/>
            <person name="Kaufman T.C."/>
            <person name="Kellis M."/>
            <person name="Gelbart W."/>
            <person name="Iyer V.N."/>
            <person name="Pollard D.A."/>
            <person name="Sackton T.B."/>
            <person name="Larracuente A.M."/>
            <person name="Singh N.D."/>
            <person name="Abad J.P."/>
            <person name="Abt D.N."/>
            <person name="Adryan B."/>
            <person name="Aguade M."/>
            <person name="Akashi H."/>
            <person name="Anderson W.W."/>
            <person name="Aquadro C.F."/>
            <person name="Ardell D.H."/>
            <person name="Arguello R."/>
            <person name="Artieri C.G."/>
            <person name="Barbash D.A."/>
            <person name="Barker D."/>
            <person name="Barsanti P."/>
            <person name="Batterham P."/>
            <person name="Batzoglou S."/>
            <person name="Begun D."/>
            <person name="Bhutkar A."/>
            <person name="Blanco E."/>
            <person name="Bosak S.A."/>
            <person name="Bradley R.K."/>
            <person name="Brand A.D."/>
            <person name="Brent M.R."/>
            <person name="Brooks A.N."/>
            <person name="Brown R.H."/>
            <person name="Butlin R.K."/>
            <person name="Caggese C."/>
            <person name="Calvi B.R."/>
            <person name="Bernardo de Carvalho A."/>
            <person name="Caspi A."/>
            <person name="Castrezana S."/>
            <person name="Celniker S.E."/>
            <person name="Chang J.L."/>
            <person name="Chapple C."/>
            <person name="Chatterji S."/>
            <person name="Chinwalla A."/>
            <person name="Civetta A."/>
            <person name="Clifton S.W."/>
            <person name="Comeron J.M."/>
            <person name="Costello J.C."/>
            <person name="Coyne J.A."/>
            <person name="Daub J."/>
            <person name="David R.G."/>
            <person name="Delcher A.L."/>
            <person name="Delehaunty K."/>
            <person name="Do C.B."/>
            <person name="Ebling H."/>
            <person name="Edwards K."/>
            <person name="Eickbush T."/>
            <person name="Evans J.D."/>
            <person name="Filipski A."/>
            <person name="Findeiss S."/>
            <person name="Freyhult E."/>
            <person name="Fulton L."/>
            <person name="Fulton R."/>
            <person name="Garcia A.C."/>
            <person name="Gardiner A."/>
            <person name="Garfield D.A."/>
            <person name="Garvin B.E."/>
            <person name="Gibson G."/>
            <person name="Gilbert D."/>
            <person name="Gnerre S."/>
            <person name="Godfrey J."/>
            <person name="Good R."/>
            <person name="Gotea V."/>
            <person name="Gravely B."/>
            <person name="Greenberg A.J."/>
            <person name="Griffiths-Jones S."/>
            <person name="Gross S."/>
            <person name="Guigo R."/>
            <person name="Gustafson E.A."/>
            <person name="Haerty W."/>
            <person name="Hahn M.W."/>
            <person name="Halligan D.L."/>
            <person name="Halpern A.L."/>
            <person name="Halter G.M."/>
            <person name="Han M.V."/>
            <person name="Heger A."/>
            <person name="Hillier L."/>
            <person name="Hinrichs A.S."/>
            <person name="Holmes I."/>
            <person name="Hoskins R.A."/>
            <person name="Hubisz M.J."/>
            <person name="Hultmark D."/>
            <person name="Huntley M.A."/>
            <person name="Jaffe D.B."/>
            <person name="Jagadeeshan S."/>
            <person name="Jeck W.R."/>
            <person name="Johnson J."/>
            <person name="Jones C.D."/>
            <person name="Jordan W.C."/>
            <person name="Karpen G.H."/>
            <person name="Kataoka E."/>
            <person name="Keightley P.D."/>
            <person name="Kheradpour P."/>
            <person name="Kirkness E.F."/>
            <person name="Koerich L.B."/>
            <person name="Kristiansen K."/>
            <person name="Kudrna D."/>
            <person name="Kulathinal R.J."/>
            <person name="Kumar S."/>
            <person name="Kwok R."/>
            <person name="Lander E."/>
            <person name="Langley C.H."/>
            <person name="Lapoint R."/>
            <person name="Lazzaro B.P."/>
            <person name="Lee S.J."/>
            <person name="Levesque L."/>
            <person name="Li R."/>
            <person name="Lin C.F."/>
            <person name="Lin M.F."/>
            <person name="Lindblad-Toh K."/>
            <person name="Llopart A."/>
            <person name="Long M."/>
            <person name="Low L."/>
            <person name="Lozovsky E."/>
            <person name="Lu J."/>
            <person name="Luo M."/>
            <person name="Machado C.A."/>
            <person name="Makalowski W."/>
            <person name="Marzo M."/>
            <person name="Matsuda M."/>
            <person name="Matzkin L."/>
            <person name="McAllister B."/>
            <person name="McBride C.S."/>
            <person name="McKernan B."/>
            <person name="McKernan K."/>
            <person name="Mendez-Lago M."/>
            <person name="Minx P."/>
            <person name="Mollenhauer M.U."/>
            <person name="Montooth K."/>
            <person name="Mount S.M."/>
            <person name="Mu X."/>
            <person name="Myers E."/>
            <person name="Negre B."/>
            <person name="Newfeld S."/>
            <person name="Nielsen R."/>
            <person name="Noor M.A."/>
            <person name="O'Grady P."/>
            <person name="Pachter L."/>
            <person name="Papaceit M."/>
            <person name="Parisi M.J."/>
            <person name="Parisi M."/>
            <person name="Parts L."/>
            <person name="Pedersen J.S."/>
            <person name="Pesole G."/>
            <person name="Phillippy A.M."/>
            <person name="Ponting C.P."/>
            <person name="Pop M."/>
            <person name="Porcelli D."/>
            <person name="Powell J.R."/>
            <person name="Prohaska S."/>
            <person name="Pruitt K."/>
            <person name="Puig M."/>
            <person name="Quesneville H."/>
            <person name="Ram K.R."/>
            <person name="Rand D."/>
            <person name="Rasmussen M.D."/>
            <person name="Reed L.K."/>
            <person name="Reenan R."/>
            <person name="Reily A."/>
            <person name="Remington K.A."/>
            <person name="Rieger T.T."/>
            <person name="Ritchie M.G."/>
            <person name="Robin C."/>
            <person name="Rogers Y.H."/>
            <person name="Rohde C."/>
            <person name="Rozas J."/>
            <person name="Rubenfield M.J."/>
            <person name="Ruiz A."/>
            <person name="Russo S."/>
            <person name="Salzberg S.L."/>
            <person name="Sanchez-Gracia A."/>
            <person name="Saranga D.J."/>
            <person name="Sato H."/>
            <person name="Schaeffer S.W."/>
            <person name="Schatz M.C."/>
            <person name="Schlenke T."/>
            <person name="Schwartz R."/>
            <person name="Segarra C."/>
            <person name="Singh R.S."/>
            <person name="Sirot L."/>
            <person name="Sirota M."/>
            <person name="Sisneros N.B."/>
            <person name="Smith C.D."/>
            <person name="Smith T.F."/>
            <person name="Spieth J."/>
            <person name="Stage D.E."/>
            <person name="Stark A."/>
            <person name="Stephan W."/>
            <person name="Strausberg R.L."/>
            <person name="Strempel S."/>
            <person name="Sturgill D."/>
            <person name="Sutton G."/>
            <person name="Sutton G.G."/>
            <person name="Tao W."/>
            <person name="Teichmann S."/>
            <person name="Tobari Y.N."/>
            <person name="Tomimura Y."/>
            <person name="Tsolas J.M."/>
            <person name="Valente V.L."/>
            <person name="Venter E."/>
            <person name="Venter J.C."/>
            <person name="Vicario S."/>
            <person name="Vieira F.G."/>
            <person name="Vilella A.J."/>
            <person name="Villasante A."/>
            <person name="Walenz B."/>
            <person name="Wang J."/>
            <person name="Wasserman M."/>
            <person name="Watts T."/>
            <person name="Wilson D."/>
            <person name="Wilson R.K."/>
            <person name="Wing R.A."/>
            <person name="Wolfner M.F."/>
            <person name="Wong A."/>
            <person name="Wong G.K."/>
            <person name="Wu C.I."/>
            <person name="Wu G."/>
            <person name="Yamamoto D."/>
            <person name="Yang H.P."/>
            <person name="Yang S.P."/>
            <person name="Yorke J.A."/>
            <person name="Yoshida K."/>
            <person name="Zdobnov E."/>
            <person name="Zhang P."/>
            <person name="Zhang Y."/>
            <person name="Zimin A.V."/>
            <person name="Baldwin J."/>
            <person name="Abdouelleil A."/>
            <person name="Abdulkadir J."/>
            <person name="Abebe A."/>
            <person name="Abera B."/>
            <person name="Abreu J."/>
            <person name="Acer S.C."/>
            <person name="Aftuck L."/>
            <person name="Alexander A."/>
            <person name="An P."/>
            <person name="Anderson E."/>
            <person name="Anderson S."/>
            <person name="Arachi H."/>
            <person name="Azer M."/>
            <person name="Bachantsang P."/>
            <person name="Barry A."/>
            <person name="Bayul T."/>
            <person name="Berlin A."/>
            <person name="Bessette D."/>
            <person name="Bloom T."/>
            <person name="Blye J."/>
            <person name="Boguslavskiy L."/>
            <person name="Bonnet C."/>
            <person name="Boukhgalter B."/>
            <person name="Bourzgui I."/>
            <person name="Brown A."/>
            <person name="Cahill P."/>
            <person name="Channer S."/>
            <person name="Cheshatsang Y."/>
            <person name="Chuda L."/>
            <person name="Citroen M."/>
            <person name="Collymore A."/>
            <person name="Cooke P."/>
            <person name="Costello M."/>
            <person name="D'Aco K."/>
            <person name="Daza R."/>
            <person name="De Haan G."/>
            <person name="DeGray S."/>
            <person name="DeMaso C."/>
            <person name="Dhargay N."/>
            <person name="Dooley K."/>
            <person name="Dooley E."/>
            <person name="Doricent M."/>
            <person name="Dorje P."/>
            <person name="Dorjee K."/>
            <person name="Dupes A."/>
            <person name="Elong R."/>
            <person name="Falk J."/>
            <person name="Farina A."/>
            <person name="Faro S."/>
            <person name="Ferguson D."/>
            <person name="Fisher S."/>
            <person name="Foley C.D."/>
            <person name="Franke A."/>
            <person name="Friedrich D."/>
            <person name="Gadbois L."/>
            <person name="Gearin G."/>
            <person name="Gearin C.R."/>
            <person name="Giannoukos G."/>
            <person name="Goode T."/>
            <person name="Graham J."/>
            <person name="Grandbois E."/>
            <person name="Grewal S."/>
            <person name="Gyaltsen K."/>
            <person name="Hafez N."/>
            <person name="Hagos B."/>
            <person name="Hall J."/>
            <person name="Henson C."/>
            <person name="Hollinger A."/>
            <person name="Honan T."/>
            <person name="Huard M.D."/>
            <person name="Hughes L."/>
            <person name="Hurhula B."/>
            <person name="Husby M.E."/>
            <person name="Kamat A."/>
            <person name="Kanga B."/>
            <person name="Kashin S."/>
            <person name="Khazanovich D."/>
            <person name="Kisner P."/>
            <person name="Lance K."/>
            <person name="Lara M."/>
            <person name="Lee W."/>
            <person name="Lennon N."/>
            <person name="Letendre F."/>
            <person name="LeVine R."/>
            <person name="Lipovsky A."/>
            <person name="Liu X."/>
            <person name="Liu J."/>
            <person name="Liu S."/>
            <person name="Lokyitsang T."/>
            <person name="Lokyitsang Y."/>
            <person name="Lubonja R."/>
            <person name="Lui A."/>
            <person name="MacDonald P."/>
            <person name="Magnisalis V."/>
            <person name="Maru K."/>
            <person name="Matthews C."/>
            <person name="McCusker W."/>
            <person name="McDonough S."/>
            <person name="Mehta T."/>
            <person name="Meldrim J."/>
            <person name="Meneus L."/>
            <person name="Mihai O."/>
            <person name="Mihalev A."/>
            <person name="Mihova T."/>
            <person name="Mittelman R."/>
            <person name="Mlenga V."/>
            <person name="Montmayeur A."/>
            <person name="Mulrain L."/>
            <person name="Navidi A."/>
            <person name="Naylor J."/>
            <person name="Negash T."/>
            <person name="Nguyen T."/>
            <person name="Nguyen N."/>
            <person name="Nicol R."/>
            <person name="Norbu C."/>
            <person name="Norbu N."/>
            <person name="Novod N."/>
            <person name="O'Neill B."/>
            <person name="Osman S."/>
            <person name="Markiewicz E."/>
            <person name="Oyono O.L."/>
            <person name="Patti C."/>
            <person name="Phunkhang P."/>
            <person name="Pierre F."/>
            <person name="Priest M."/>
            <person name="Raghuraman S."/>
            <person name="Rege F."/>
            <person name="Reyes R."/>
            <person name="Rise C."/>
            <person name="Rogov P."/>
            <person name="Ross K."/>
            <person name="Ryan E."/>
            <person name="Settipalli S."/>
            <person name="Shea T."/>
            <person name="Sherpa N."/>
            <person name="Shi L."/>
            <person name="Shih D."/>
            <person name="Sparrow T."/>
            <person name="Spaulding J."/>
            <person name="Stalker J."/>
            <person name="Stange-Thomann N."/>
            <person name="Stavropoulos S."/>
            <person name="Stone C."/>
            <person name="Strader C."/>
            <person name="Tesfaye S."/>
            <person name="Thomson T."/>
            <person name="Thoulutsang Y."/>
            <person name="Thoulutsang D."/>
            <person name="Topham K."/>
            <person name="Topping I."/>
            <person name="Tsamla T."/>
            <person name="Vassiliev H."/>
            <person name="Vo A."/>
            <person name="Wangchuk T."/>
            <person name="Wangdi T."/>
            <person name="Weiand M."/>
            <person name="Wilkinson J."/>
            <person name="Wilson A."/>
            <person name="Yadav S."/>
            <person name="Young G."/>
            <person name="Yu Q."/>
            <person name="Zembek L."/>
            <person name="Zhong D."/>
            <person name="Zimmer A."/>
            <person name="Zwirko Z."/>
            <person name="Jaffe D.B."/>
            <person name="Alvarez P."/>
            <person name="Brockman W."/>
            <person name="Butler J."/>
            <person name="Chin C."/>
            <person name="Gnerre S."/>
            <person name="Grabherr M."/>
            <person name="Kleber M."/>
            <person name="Mauceli E."/>
            <person name="MacCallum I."/>
        </authorList>
    </citation>
    <scope>NUCLEOTIDE SEQUENCE [LARGE SCALE GENOMIC DNA]</scope>
    <source>
        <strain evidence="2">Tucson 15287-2541.00</strain>
    </source>
</reference>
<sequence length="52" mass="6223">MMKWENVNLDTIEENVPRARAGHCAVDIQSRLYVWSERDGYRNAWNNQVMVR</sequence>
<keyword evidence="2" id="KW-1185">Reference proteome</keyword>
<dbReference type="InParanoid" id="B4K075"/>
<proteinExistence type="predicted"/>
<dbReference type="Proteomes" id="UP000001070">
    <property type="component" value="Unassembled WGS sequence"/>
</dbReference>
<dbReference type="InterPro" id="IPR043536">
    <property type="entry name" value="HCF1/2"/>
</dbReference>
<organism evidence="2">
    <name type="scientific">Drosophila grimshawi</name>
    <name type="common">Hawaiian fruit fly</name>
    <name type="synonym">Idiomyia grimshawi</name>
    <dbReference type="NCBI Taxonomy" id="7222"/>
    <lineage>
        <taxon>Eukaryota</taxon>
        <taxon>Metazoa</taxon>
        <taxon>Ecdysozoa</taxon>
        <taxon>Arthropoda</taxon>
        <taxon>Hexapoda</taxon>
        <taxon>Insecta</taxon>
        <taxon>Pterygota</taxon>
        <taxon>Neoptera</taxon>
        <taxon>Endopterygota</taxon>
        <taxon>Diptera</taxon>
        <taxon>Brachycera</taxon>
        <taxon>Muscomorpha</taxon>
        <taxon>Ephydroidea</taxon>
        <taxon>Drosophilidae</taxon>
        <taxon>Drosophila</taxon>
        <taxon>Hawaiian Drosophila</taxon>
    </lineage>
</organism>
<dbReference type="AlphaFoldDB" id="B4K075"/>
<evidence type="ECO:0000313" key="2">
    <source>
        <dbReference type="Proteomes" id="UP000001070"/>
    </source>
</evidence>
<evidence type="ECO:0000313" key="1">
    <source>
        <dbReference type="EMBL" id="EDV90474.1"/>
    </source>
</evidence>
<dbReference type="EMBL" id="CH916398">
    <property type="protein sequence ID" value="EDV90474.1"/>
    <property type="molecule type" value="Genomic_DNA"/>
</dbReference>
<dbReference type="PhylomeDB" id="B4K075"/>
<accession>B4K075</accession>